<keyword evidence="5 9" id="KW-0479">Metal-binding</keyword>
<dbReference type="InterPro" id="IPR001128">
    <property type="entry name" value="Cyt_P450"/>
</dbReference>
<name>A0A1B7MFH2_9AGAM</name>
<evidence type="ECO:0000256" key="4">
    <source>
        <dbReference type="ARBA" id="ARBA00022617"/>
    </source>
</evidence>
<comment type="similarity">
    <text evidence="3 10">Belongs to the cytochrome P450 family.</text>
</comment>
<dbReference type="InterPro" id="IPR017972">
    <property type="entry name" value="Cyt_P450_CS"/>
</dbReference>
<reference evidence="11 12" key="1">
    <citation type="submission" date="2016-06" db="EMBL/GenBank/DDBJ databases">
        <title>Comparative genomics of the ectomycorrhizal sister species Rhizopogon vinicolor and Rhizopogon vesiculosus (Basidiomycota: Boletales) reveals a divergence of the mating type B locus.</title>
        <authorList>
            <consortium name="DOE Joint Genome Institute"/>
            <person name="Mujic A.B."/>
            <person name="Kuo A."/>
            <person name="Tritt A."/>
            <person name="Lipzen A."/>
            <person name="Chen C."/>
            <person name="Johnson J."/>
            <person name="Sharma A."/>
            <person name="Barry K."/>
            <person name="Grigoriev I.V."/>
            <person name="Spatafora J.W."/>
        </authorList>
    </citation>
    <scope>NUCLEOTIDE SEQUENCE [LARGE SCALE GENOMIC DNA]</scope>
    <source>
        <strain evidence="11 12">AM-OR11-026</strain>
    </source>
</reference>
<dbReference type="Pfam" id="PF00067">
    <property type="entry name" value="p450"/>
    <property type="match status" value="1"/>
</dbReference>
<keyword evidence="7 9" id="KW-0408">Iron</keyword>
<evidence type="ECO:0000256" key="3">
    <source>
        <dbReference type="ARBA" id="ARBA00010617"/>
    </source>
</evidence>
<comment type="cofactor">
    <cofactor evidence="1 9">
        <name>heme</name>
        <dbReference type="ChEBI" id="CHEBI:30413"/>
    </cofactor>
</comment>
<evidence type="ECO:0000256" key="9">
    <source>
        <dbReference type="PIRSR" id="PIRSR602401-1"/>
    </source>
</evidence>
<protein>
    <submittedName>
        <fullName evidence="11">Cytochrome P450</fullName>
    </submittedName>
</protein>
<proteinExistence type="inferred from homology"/>
<keyword evidence="8 10" id="KW-0503">Monooxygenase</keyword>
<dbReference type="PANTHER" id="PTHR46300">
    <property type="entry name" value="P450, PUTATIVE (EUROFUNG)-RELATED-RELATED"/>
    <property type="match status" value="1"/>
</dbReference>
<keyword evidence="6 10" id="KW-0560">Oxidoreductase</keyword>
<evidence type="ECO:0000256" key="6">
    <source>
        <dbReference type="ARBA" id="ARBA00023002"/>
    </source>
</evidence>
<dbReference type="PRINTS" id="PR00463">
    <property type="entry name" value="EP450I"/>
</dbReference>
<evidence type="ECO:0000313" key="12">
    <source>
        <dbReference type="Proteomes" id="UP000092154"/>
    </source>
</evidence>
<feature type="non-terminal residue" evidence="11">
    <location>
        <position position="1"/>
    </location>
</feature>
<dbReference type="Gene3D" id="1.10.630.10">
    <property type="entry name" value="Cytochrome P450"/>
    <property type="match status" value="1"/>
</dbReference>
<dbReference type="InterPro" id="IPR002401">
    <property type="entry name" value="Cyt_P450_E_grp-I"/>
</dbReference>
<dbReference type="PROSITE" id="PS00086">
    <property type="entry name" value="CYTOCHROME_P450"/>
    <property type="match status" value="1"/>
</dbReference>
<evidence type="ECO:0000256" key="2">
    <source>
        <dbReference type="ARBA" id="ARBA00005179"/>
    </source>
</evidence>
<evidence type="ECO:0000313" key="11">
    <source>
        <dbReference type="EMBL" id="OAX31349.1"/>
    </source>
</evidence>
<dbReference type="GO" id="GO:0016705">
    <property type="term" value="F:oxidoreductase activity, acting on paired donors, with incorporation or reduction of molecular oxygen"/>
    <property type="evidence" value="ECO:0007669"/>
    <property type="project" value="InterPro"/>
</dbReference>
<evidence type="ECO:0000256" key="10">
    <source>
        <dbReference type="RuleBase" id="RU000461"/>
    </source>
</evidence>
<dbReference type="InterPro" id="IPR050364">
    <property type="entry name" value="Cytochrome_P450_fung"/>
</dbReference>
<dbReference type="GO" id="GO:0004497">
    <property type="term" value="F:monooxygenase activity"/>
    <property type="evidence" value="ECO:0007669"/>
    <property type="project" value="UniProtKB-KW"/>
</dbReference>
<dbReference type="AlphaFoldDB" id="A0A1B7MFH2"/>
<gene>
    <name evidence="11" type="ORF">K503DRAFT_813768</name>
</gene>
<dbReference type="InParanoid" id="A0A1B7MFH2"/>
<evidence type="ECO:0000256" key="8">
    <source>
        <dbReference type="ARBA" id="ARBA00023033"/>
    </source>
</evidence>
<dbReference type="PANTHER" id="PTHR46300:SF7">
    <property type="entry name" value="P450, PUTATIVE (EUROFUNG)-RELATED"/>
    <property type="match status" value="1"/>
</dbReference>
<evidence type="ECO:0000256" key="5">
    <source>
        <dbReference type="ARBA" id="ARBA00022723"/>
    </source>
</evidence>
<dbReference type="InterPro" id="IPR036396">
    <property type="entry name" value="Cyt_P450_sf"/>
</dbReference>
<sequence>DVVYTRLFLQDNIVINSEQVARDLLEHRSQNYSDRPEIATNELFGIDYSTAFMSYGNRWRLHRKFMHQSFRQDVAPNFRSMQVTKAHELLLNLLEDPSHFPKHLETHSGSVIMSSVYSYEAPRRDDPMIERVNMTLDLVIQELRPEVAAVFSAFPYLLRLPSWLPGMRLKRVAPLARKLGSEVLEIPFAYTESGLAAGSVSSCMVVDNLLNIDENNSDSVWQKKALKESATTVYGAGAETTSGVMMNFILAMTLHPDVQEKAHDLIESVVGTKRLPTFEDRPSLPYIDAILRECLRWHPMLPLSIMHATVESDVYNGHYIPKGMRLPHHLLEIILIYSTGAIITPNVWAMCHNEEKYPNPSEFNPDRFLNPNGTLTDDTVSVVWGFGRRICPGRYLAEASLWSAMACLLAVFKFSKVKDETGRENEINPQWKAGITMRLQPFPCSITPRNREMDIVALQDLIRVSV</sequence>
<evidence type="ECO:0000256" key="1">
    <source>
        <dbReference type="ARBA" id="ARBA00001971"/>
    </source>
</evidence>
<dbReference type="Proteomes" id="UP000092154">
    <property type="component" value="Unassembled WGS sequence"/>
</dbReference>
<dbReference type="GO" id="GO:0020037">
    <property type="term" value="F:heme binding"/>
    <property type="evidence" value="ECO:0007669"/>
    <property type="project" value="InterPro"/>
</dbReference>
<keyword evidence="12" id="KW-1185">Reference proteome</keyword>
<accession>A0A1B7MFH2</accession>
<dbReference type="GO" id="GO:0005506">
    <property type="term" value="F:iron ion binding"/>
    <property type="evidence" value="ECO:0007669"/>
    <property type="project" value="InterPro"/>
</dbReference>
<keyword evidence="4 9" id="KW-0349">Heme</keyword>
<dbReference type="STRING" id="1314800.A0A1B7MFH2"/>
<dbReference type="EMBL" id="KV449444">
    <property type="protein sequence ID" value="OAX31349.1"/>
    <property type="molecule type" value="Genomic_DNA"/>
</dbReference>
<dbReference type="PRINTS" id="PR00385">
    <property type="entry name" value="P450"/>
</dbReference>
<dbReference type="CDD" id="cd11065">
    <property type="entry name" value="CYP64-like"/>
    <property type="match status" value="1"/>
</dbReference>
<feature type="binding site" description="axial binding residue" evidence="9">
    <location>
        <position position="391"/>
    </location>
    <ligand>
        <name>heme</name>
        <dbReference type="ChEBI" id="CHEBI:30413"/>
    </ligand>
    <ligandPart>
        <name>Fe</name>
        <dbReference type="ChEBI" id="CHEBI:18248"/>
    </ligandPart>
</feature>
<dbReference type="SUPFAM" id="SSF48264">
    <property type="entry name" value="Cytochrome P450"/>
    <property type="match status" value="1"/>
</dbReference>
<evidence type="ECO:0000256" key="7">
    <source>
        <dbReference type="ARBA" id="ARBA00023004"/>
    </source>
</evidence>
<dbReference type="OrthoDB" id="2789670at2759"/>
<comment type="pathway">
    <text evidence="2">Secondary metabolite biosynthesis.</text>
</comment>
<organism evidence="11 12">
    <name type="scientific">Rhizopogon vinicolor AM-OR11-026</name>
    <dbReference type="NCBI Taxonomy" id="1314800"/>
    <lineage>
        <taxon>Eukaryota</taxon>
        <taxon>Fungi</taxon>
        <taxon>Dikarya</taxon>
        <taxon>Basidiomycota</taxon>
        <taxon>Agaricomycotina</taxon>
        <taxon>Agaricomycetes</taxon>
        <taxon>Agaricomycetidae</taxon>
        <taxon>Boletales</taxon>
        <taxon>Suillineae</taxon>
        <taxon>Rhizopogonaceae</taxon>
        <taxon>Rhizopogon</taxon>
    </lineage>
</organism>